<gene>
    <name evidence="2" type="ORF">METZ01_LOCUS400343</name>
</gene>
<feature type="non-terminal residue" evidence="2">
    <location>
        <position position="49"/>
    </location>
</feature>
<feature type="region of interest" description="Disordered" evidence="1">
    <location>
        <begin position="1"/>
        <end position="22"/>
    </location>
</feature>
<proteinExistence type="predicted"/>
<feature type="region of interest" description="Disordered" evidence="1">
    <location>
        <begin position="30"/>
        <end position="49"/>
    </location>
</feature>
<sequence length="49" mass="5140">MRWPGERDGSRPPGLAPRGGLDKAAVEHLTTGRGATGRGQITTAVQSLR</sequence>
<accession>A0A382VLT9</accession>
<organism evidence="2">
    <name type="scientific">marine metagenome</name>
    <dbReference type="NCBI Taxonomy" id="408172"/>
    <lineage>
        <taxon>unclassified sequences</taxon>
        <taxon>metagenomes</taxon>
        <taxon>ecological metagenomes</taxon>
    </lineage>
</organism>
<dbReference type="AlphaFoldDB" id="A0A382VLT9"/>
<reference evidence="2" key="1">
    <citation type="submission" date="2018-05" db="EMBL/GenBank/DDBJ databases">
        <authorList>
            <person name="Lanie J.A."/>
            <person name="Ng W.-L."/>
            <person name="Kazmierczak K.M."/>
            <person name="Andrzejewski T.M."/>
            <person name="Davidsen T.M."/>
            <person name="Wayne K.J."/>
            <person name="Tettelin H."/>
            <person name="Glass J.I."/>
            <person name="Rusch D."/>
            <person name="Podicherti R."/>
            <person name="Tsui H.-C.T."/>
            <person name="Winkler M.E."/>
        </authorList>
    </citation>
    <scope>NUCLEOTIDE SEQUENCE</scope>
</reference>
<dbReference type="EMBL" id="UINC01153012">
    <property type="protein sequence ID" value="SVD47489.1"/>
    <property type="molecule type" value="Genomic_DNA"/>
</dbReference>
<feature type="compositionally biased region" description="Basic and acidic residues" evidence="1">
    <location>
        <begin position="1"/>
        <end position="10"/>
    </location>
</feature>
<evidence type="ECO:0000256" key="1">
    <source>
        <dbReference type="SAM" id="MobiDB-lite"/>
    </source>
</evidence>
<name>A0A382VLT9_9ZZZZ</name>
<evidence type="ECO:0000313" key="2">
    <source>
        <dbReference type="EMBL" id="SVD47489.1"/>
    </source>
</evidence>
<protein>
    <submittedName>
        <fullName evidence="2">Uncharacterized protein</fullName>
    </submittedName>
</protein>
<feature type="compositionally biased region" description="Polar residues" evidence="1">
    <location>
        <begin position="39"/>
        <end position="49"/>
    </location>
</feature>